<evidence type="ECO:0000313" key="1">
    <source>
        <dbReference type="EMBL" id="KAK9111595.1"/>
    </source>
</evidence>
<dbReference type="AlphaFoldDB" id="A0AAP0NMY2"/>
<sequence length="147" mass="16703">MEGLRSRVSGAQIETRARRFEVRNFSRVYVVGLCSVLLGWSEVHQRKVKLFSEIIYLVLDNSLTSVVKNETTEESREVVGEIRVSRGRMEAGAIHSHQTEICSSMQGRIFLNGFGETLPNVLSYFGYTQPIRSYQNVQQMKCSIGTH</sequence>
<proteinExistence type="predicted"/>
<gene>
    <name evidence="1" type="ORF">Scep_019114</name>
</gene>
<name>A0AAP0NMY2_9MAGN</name>
<organism evidence="1 2">
    <name type="scientific">Stephania cephalantha</name>
    <dbReference type="NCBI Taxonomy" id="152367"/>
    <lineage>
        <taxon>Eukaryota</taxon>
        <taxon>Viridiplantae</taxon>
        <taxon>Streptophyta</taxon>
        <taxon>Embryophyta</taxon>
        <taxon>Tracheophyta</taxon>
        <taxon>Spermatophyta</taxon>
        <taxon>Magnoliopsida</taxon>
        <taxon>Ranunculales</taxon>
        <taxon>Menispermaceae</taxon>
        <taxon>Menispermoideae</taxon>
        <taxon>Cissampelideae</taxon>
        <taxon>Stephania</taxon>
    </lineage>
</organism>
<dbReference type="EMBL" id="JBBNAG010000008">
    <property type="protein sequence ID" value="KAK9111595.1"/>
    <property type="molecule type" value="Genomic_DNA"/>
</dbReference>
<keyword evidence="2" id="KW-1185">Reference proteome</keyword>
<protein>
    <submittedName>
        <fullName evidence="1">Uncharacterized protein</fullName>
    </submittedName>
</protein>
<accession>A0AAP0NMY2</accession>
<dbReference type="Proteomes" id="UP001419268">
    <property type="component" value="Unassembled WGS sequence"/>
</dbReference>
<comment type="caution">
    <text evidence="1">The sequence shown here is derived from an EMBL/GenBank/DDBJ whole genome shotgun (WGS) entry which is preliminary data.</text>
</comment>
<reference evidence="1 2" key="1">
    <citation type="submission" date="2024-01" db="EMBL/GenBank/DDBJ databases">
        <title>Genome assemblies of Stephania.</title>
        <authorList>
            <person name="Yang L."/>
        </authorList>
    </citation>
    <scope>NUCLEOTIDE SEQUENCE [LARGE SCALE GENOMIC DNA]</scope>
    <source>
        <strain evidence="1">JXDWG</strain>
        <tissue evidence="1">Leaf</tissue>
    </source>
</reference>
<evidence type="ECO:0000313" key="2">
    <source>
        <dbReference type="Proteomes" id="UP001419268"/>
    </source>
</evidence>